<evidence type="ECO:0000313" key="1">
    <source>
        <dbReference type="EMBL" id="AUJ75908.1"/>
    </source>
</evidence>
<gene>
    <name evidence="1" type="ORF">CWD84_03220</name>
</gene>
<dbReference type="Proteomes" id="UP000234366">
    <property type="component" value="Chromosome"/>
</dbReference>
<reference evidence="1 2" key="1">
    <citation type="submission" date="2017-11" db="EMBL/GenBank/DDBJ databases">
        <title>Genome sequence and genome mining of multiple bioactive secondary metabolites from a deep sea-derived Bacillus siamensis SCSIO 05746.</title>
        <authorList>
            <person name="Pan H.-Q."/>
            <person name="Ju J.-H."/>
        </authorList>
    </citation>
    <scope>NUCLEOTIDE SEQUENCE [LARGE SCALE GENOMIC DNA]</scope>
    <source>
        <strain evidence="1 2">SCSIO 05746</strain>
    </source>
</reference>
<proteinExistence type="predicted"/>
<keyword evidence="2" id="KW-1185">Reference proteome</keyword>
<name>A0AAI8HKY6_9BACI</name>
<accession>A0AAI8HKY6</accession>
<dbReference type="KEGG" id="bsia:CWD84_03220"/>
<sequence length="70" mass="8567">MSKKIRTSSLTNETYYRMSQRAYNYDYLKRKLENNEYIRLLEYCFRKNSEFIAIVADKLRLELKASKMLI</sequence>
<dbReference type="AlphaFoldDB" id="A0AAI8HKY6"/>
<protein>
    <submittedName>
        <fullName evidence="1">Uncharacterized protein</fullName>
    </submittedName>
</protein>
<organism evidence="1 2">
    <name type="scientific">Bacillus siamensis</name>
    <dbReference type="NCBI Taxonomy" id="659243"/>
    <lineage>
        <taxon>Bacteria</taxon>
        <taxon>Bacillati</taxon>
        <taxon>Bacillota</taxon>
        <taxon>Bacilli</taxon>
        <taxon>Bacillales</taxon>
        <taxon>Bacillaceae</taxon>
        <taxon>Bacillus</taxon>
        <taxon>Bacillus amyloliquefaciens group</taxon>
    </lineage>
</organism>
<evidence type="ECO:0000313" key="2">
    <source>
        <dbReference type="Proteomes" id="UP000234366"/>
    </source>
</evidence>
<dbReference type="EMBL" id="CP025001">
    <property type="protein sequence ID" value="AUJ75908.1"/>
    <property type="molecule type" value="Genomic_DNA"/>
</dbReference>